<proteinExistence type="predicted"/>
<dbReference type="EMBL" id="CP054139">
    <property type="protein sequence ID" value="QKJ32541.1"/>
    <property type="molecule type" value="Genomic_DNA"/>
</dbReference>
<gene>
    <name evidence="1" type="ORF">HQ865_23180</name>
</gene>
<name>A0A7D4UP22_9SPHI</name>
<evidence type="ECO:0000313" key="2">
    <source>
        <dbReference type="Proteomes" id="UP000505355"/>
    </source>
</evidence>
<dbReference type="KEGG" id="mmab:HQ865_23180"/>
<sequence length="151" mass="17441">MSLKPAILLISAGVLCACNQTTKTQKQADSLTYKNPAVKSTQLLIEDFDTFFKRFENDEATYLLRVKFPLKIIYKTDGADADKVDSVKVIERKDWHFSRTKTKGLIVKKIYNSPNEMHVLYQVEDTGIHTVYFFKRKGESWQLDHIEDSSD</sequence>
<organism evidence="1 2">
    <name type="scientific">Mucilaginibacter mali</name>
    <dbReference type="NCBI Taxonomy" id="2740462"/>
    <lineage>
        <taxon>Bacteria</taxon>
        <taxon>Pseudomonadati</taxon>
        <taxon>Bacteroidota</taxon>
        <taxon>Sphingobacteriia</taxon>
        <taxon>Sphingobacteriales</taxon>
        <taxon>Sphingobacteriaceae</taxon>
        <taxon>Mucilaginibacter</taxon>
    </lineage>
</organism>
<accession>A0A7D4UP22</accession>
<keyword evidence="2" id="KW-1185">Reference proteome</keyword>
<protein>
    <recommendedName>
        <fullName evidence="3">DUF4348 domain-containing protein</fullName>
    </recommendedName>
</protein>
<dbReference type="PROSITE" id="PS51257">
    <property type="entry name" value="PROKAR_LIPOPROTEIN"/>
    <property type="match status" value="1"/>
</dbReference>
<reference evidence="1 2" key="1">
    <citation type="submission" date="2020-05" db="EMBL/GenBank/DDBJ databases">
        <title>Mucilaginibacter mali sp. nov.</title>
        <authorList>
            <person name="Kim H.S."/>
            <person name="Lee K.C."/>
            <person name="Suh M.K."/>
            <person name="Kim J.-S."/>
            <person name="Han K.-I."/>
            <person name="Eom M.K."/>
            <person name="Shin Y.K."/>
            <person name="Lee J.-S."/>
        </authorList>
    </citation>
    <scope>NUCLEOTIDE SEQUENCE [LARGE SCALE GENOMIC DNA]</scope>
    <source>
        <strain evidence="1 2">G2-14</strain>
    </source>
</reference>
<dbReference type="AlphaFoldDB" id="A0A7D4UP22"/>
<dbReference type="Gene3D" id="3.10.450.410">
    <property type="match status" value="1"/>
</dbReference>
<evidence type="ECO:0008006" key="3">
    <source>
        <dbReference type="Google" id="ProtNLM"/>
    </source>
</evidence>
<dbReference type="Proteomes" id="UP000505355">
    <property type="component" value="Chromosome"/>
</dbReference>
<dbReference type="RefSeq" id="WP_173417190.1">
    <property type="nucleotide sequence ID" value="NZ_CP054139.1"/>
</dbReference>
<evidence type="ECO:0000313" key="1">
    <source>
        <dbReference type="EMBL" id="QKJ32541.1"/>
    </source>
</evidence>